<dbReference type="PROSITE" id="PS50983">
    <property type="entry name" value="FE_B12_PBP"/>
    <property type="match status" value="1"/>
</dbReference>
<evidence type="ECO:0000259" key="2">
    <source>
        <dbReference type="PROSITE" id="PS50983"/>
    </source>
</evidence>
<dbReference type="OrthoDB" id="9797850at2"/>
<dbReference type="PANTHER" id="PTHR30535:SF7">
    <property type="entry name" value="IRON(III) DICITRATE-BINDING PROTEIN"/>
    <property type="match status" value="1"/>
</dbReference>
<protein>
    <submittedName>
        <fullName evidence="3">Iron complex transport system substrate-binding protein</fullName>
    </submittedName>
</protein>
<keyword evidence="4" id="KW-1185">Reference proteome</keyword>
<proteinExistence type="inferred from homology"/>
<dbReference type="RefSeq" id="WP_066216118.1">
    <property type="nucleotide sequence ID" value="NZ_FNSN01000003.1"/>
</dbReference>
<accession>A0A1H4KLY8</accession>
<dbReference type="SUPFAM" id="SSF53807">
    <property type="entry name" value="Helical backbone' metal receptor"/>
    <property type="match status" value="1"/>
</dbReference>
<feature type="domain" description="Fe/B12 periplasmic-binding" evidence="2">
    <location>
        <begin position="71"/>
        <end position="345"/>
    </location>
</feature>
<dbReference type="Pfam" id="PF01497">
    <property type="entry name" value="Peripla_BP_2"/>
    <property type="match status" value="1"/>
</dbReference>
<reference evidence="3 4" key="1">
    <citation type="submission" date="2016-10" db="EMBL/GenBank/DDBJ databases">
        <authorList>
            <person name="de Groot N.N."/>
        </authorList>
    </citation>
    <scope>NUCLEOTIDE SEQUENCE [LARGE SCALE GENOMIC DNA]</scope>
    <source>
        <strain evidence="3 4">DSM 10495</strain>
    </source>
</reference>
<dbReference type="PANTHER" id="PTHR30535">
    <property type="entry name" value="VITAMIN B12-BINDING PROTEIN"/>
    <property type="match status" value="1"/>
</dbReference>
<evidence type="ECO:0000313" key="3">
    <source>
        <dbReference type="EMBL" id="SEB59530.1"/>
    </source>
</evidence>
<evidence type="ECO:0000256" key="1">
    <source>
        <dbReference type="ARBA" id="ARBA00008814"/>
    </source>
</evidence>
<comment type="similarity">
    <text evidence="1">Belongs to the bacterial solute-binding protein 8 family.</text>
</comment>
<name>A0A1H4KLY8_9MICC</name>
<dbReference type="AlphaFoldDB" id="A0A1H4KLY8"/>
<dbReference type="Gene3D" id="3.40.50.1980">
    <property type="entry name" value="Nitrogenase molybdenum iron protein domain"/>
    <property type="match status" value="2"/>
</dbReference>
<dbReference type="EMBL" id="FNSN01000003">
    <property type="protein sequence ID" value="SEB59530.1"/>
    <property type="molecule type" value="Genomic_DNA"/>
</dbReference>
<evidence type="ECO:0000313" key="4">
    <source>
        <dbReference type="Proteomes" id="UP000182652"/>
    </source>
</evidence>
<sequence length="346" mass="36631">MTHPPLSPPRAIFRSRRIQASALALGLLALTGCGQGVSQAGPAPASGTPATPAGKVTNCGRTLDLTAVPQRVVAMTPGQSDLLVKLGLADSVVGEAQTKGRELPPELKATGKVRQLSEKAPPARESLLGVTPDFVYSPTGYEFTAEQGFASIDQLKKAGAESYIATAGCLQRRSSAEVTDLLTDIDNLGGLFGIKDRAATVRQEARQALDDVGKAVSGRAKPRVLEVFVEGSTVSAIGAGLEYDMIRQAGGENVFSPKDPAFSSFFSAVISPETLVQKNPDVIVFTTLNKEHEDATRAFLRQKFPNVPAVKENRLVAIDSDEVMPGTWGNIRAVQEIARGLHPDAF</sequence>
<organism evidence="3 4">
    <name type="scientific">Arthrobacter woluwensis</name>
    <dbReference type="NCBI Taxonomy" id="156980"/>
    <lineage>
        <taxon>Bacteria</taxon>
        <taxon>Bacillati</taxon>
        <taxon>Actinomycetota</taxon>
        <taxon>Actinomycetes</taxon>
        <taxon>Micrococcales</taxon>
        <taxon>Micrococcaceae</taxon>
        <taxon>Arthrobacter</taxon>
    </lineage>
</organism>
<dbReference type="InterPro" id="IPR002491">
    <property type="entry name" value="ABC_transptr_periplasmic_BD"/>
</dbReference>
<dbReference type="Proteomes" id="UP000182652">
    <property type="component" value="Unassembled WGS sequence"/>
</dbReference>
<gene>
    <name evidence="3" type="ORF">SAMN04489745_0710</name>
</gene>
<dbReference type="InterPro" id="IPR050902">
    <property type="entry name" value="ABC_Transporter_SBP"/>
</dbReference>
<dbReference type="STRING" id="156980.SAMN04489745_0710"/>